<gene>
    <name evidence="2" type="ORF">JG687_00014614</name>
</gene>
<name>A0A8T1TWJ3_9STRA</name>
<accession>A0A8T1TWJ3</accession>
<organism evidence="2 3">
    <name type="scientific">Phytophthora cactorum</name>
    <dbReference type="NCBI Taxonomy" id="29920"/>
    <lineage>
        <taxon>Eukaryota</taxon>
        <taxon>Sar</taxon>
        <taxon>Stramenopiles</taxon>
        <taxon>Oomycota</taxon>
        <taxon>Peronosporomycetes</taxon>
        <taxon>Peronosporales</taxon>
        <taxon>Peronosporaceae</taxon>
        <taxon>Phytophthora</taxon>
    </lineage>
</organism>
<sequence length="92" mass="10349">MVGELQDKLRSDEAEAAAVRHFVTSVLMAQENLEQYLRTEKAQVKSYQIENRRLRARNLQGCDRSEHGVDSSATLSSRQVVRGTLLPLTPPP</sequence>
<evidence type="ECO:0000313" key="2">
    <source>
        <dbReference type="EMBL" id="KAG6949806.1"/>
    </source>
</evidence>
<evidence type="ECO:0000313" key="3">
    <source>
        <dbReference type="Proteomes" id="UP000688947"/>
    </source>
</evidence>
<comment type="caution">
    <text evidence="2">The sequence shown here is derived from an EMBL/GenBank/DDBJ whole genome shotgun (WGS) entry which is preliminary data.</text>
</comment>
<keyword evidence="1" id="KW-0175">Coiled coil</keyword>
<dbReference type="EMBL" id="JAENGZ010001202">
    <property type="protein sequence ID" value="KAG6949806.1"/>
    <property type="molecule type" value="Genomic_DNA"/>
</dbReference>
<evidence type="ECO:0000256" key="1">
    <source>
        <dbReference type="SAM" id="Coils"/>
    </source>
</evidence>
<dbReference type="AlphaFoldDB" id="A0A8T1TWJ3"/>
<reference evidence="2" key="1">
    <citation type="submission" date="2021-01" db="EMBL/GenBank/DDBJ databases">
        <title>Phytophthora aleatoria, a newly-described species from Pinus radiata is distinct from Phytophthora cactorum isolates based on comparative genomics.</title>
        <authorList>
            <person name="Mcdougal R."/>
            <person name="Panda P."/>
            <person name="Williams N."/>
            <person name="Studholme D.J."/>
        </authorList>
    </citation>
    <scope>NUCLEOTIDE SEQUENCE</scope>
    <source>
        <strain evidence="2">NZFS 3830</strain>
    </source>
</reference>
<proteinExistence type="predicted"/>
<dbReference type="Proteomes" id="UP000688947">
    <property type="component" value="Unassembled WGS sequence"/>
</dbReference>
<feature type="coiled-coil region" evidence="1">
    <location>
        <begin position="30"/>
        <end position="57"/>
    </location>
</feature>
<protein>
    <submittedName>
        <fullName evidence="2">Uncharacterized protein</fullName>
    </submittedName>
</protein>